<protein>
    <submittedName>
        <fullName evidence="2">AmiR/NasT family two-component response regulator</fullName>
    </submittedName>
</protein>
<name>A0A841ATX6_9PSEU</name>
<accession>A0A841ATX6</accession>
<evidence type="ECO:0000313" key="2">
    <source>
        <dbReference type="EMBL" id="MBB5851346.1"/>
    </source>
</evidence>
<proteinExistence type="predicted"/>
<dbReference type="InterPro" id="IPR005561">
    <property type="entry name" value="ANTAR"/>
</dbReference>
<evidence type="ECO:0000313" key="3">
    <source>
        <dbReference type="Proteomes" id="UP000580861"/>
    </source>
</evidence>
<reference evidence="2 3" key="1">
    <citation type="submission" date="2020-08" db="EMBL/GenBank/DDBJ databases">
        <title>Sequencing the genomes of 1000 actinobacteria strains.</title>
        <authorList>
            <person name="Klenk H.-P."/>
        </authorList>
    </citation>
    <scope>NUCLEOTIDE SEQUENCE [LARGE SCALE GENOMIC DNA]</scope>
    <source>
        <strain evidence="2 3">DSM 45272</strain>
    </source>
</reference>
<comment type="caution">
    <text evidence="2">The sequence shown here is derived from an EMBL/GenBank/DDBJ whole genome shotgun (WGS) entry which is preliminary data.</text>
</comment>
<dbReference type="Pfam" id="PF03861">
    <property type="entry name" value="ANTAR"/>
    <property type="match status" value="1"/>
</dbReference>
<dbReference type="AlphaFoldDB" id="A0A841ATX6"/>
<keyword evidence="3" id="KW-1185">Reference proteome</keyword>
<dbReference type="SMART" id="SM01012">
    <property type="entry name" value="ANTAR"/>
    <property type="match status" value="1"/>
</dbReference>
<dbReference type="EMBL" id="JACHMX010000001">
    <property type="protein sequence ID" value="MBB5851346.1"/>
    <property type="molecule type" value="Genomic_DNA"/>
</dbReference>
<dbReference type="SUPFAM" id="SSF52172">
    <property type="entry name" value="CheY-like"/>
    <property type="match status" value="1"/>
</dbReference>
<dbReference type="Gene3D" id="1.10.10.10">
    <property type="entry name" value="Winged helix-like DNA-binding domain superfamily/Winged helix DNA-binding domain"/>
    <property type="match status" value="1"/>
</dbReference>
<organism evidence="2 3">
    <name type="scientific">Amycolatopsis umgeniensis</name>
    <dbReference type="NCBI Taxonomy" id="336628"/>
    <lineage>
        <taxon>Bacteria</taxon>
        <taxon>Bacillati</taxon>
        <taxon>Actinomycetota</taxon>
        <taxon>Actinomycetes</taxon>
        <taxon>Pseudonocardiales</taxon>
        <taxon>Pseudonocardiaceae</taxon>
        <taxon>Amycolatopsis</taxon>
    </lineage>
</organism>
<dbReference type="PROSITE" id="PS50921">
    <property type="entry name" value="ANTAR"/>
    <property type="match status" value="1"/>
</dbReference>
<dbReference type="RefSeq" id="WP_184893029.1">
    <property type="nucleotide sequence ID" value="NZ_JACHMX010000001.1"/>
</dbReference>
<evidence type="ECO:0000259" key="1">
    <source>
        <dbReference type="PROSITE" id="PS50921"/>
    </source>
</evidence>
<feature type="domain" description="ANTAR" evidence="1">
    <location>
        <begin position="7"/>
        <end position="68"/>
    </location>
</feature>
<dbReference type="InterPro" id="IPR036388">
    <property type="entry name" value="WH-like_DNA-bd_sf"/>
</dbReference>
<dbReference type="InterPro" id="IPR011006">
    <property type="entry name" value="CheY-like_superfamily"/>
</dbReference>
<gene>
    <name evidence="2" type="ORF">HDA45_001433</name>
</gene>
<sequence length="102" mass="10761">MSTSHEPADLQAVINHLNTALASQPVIEQAKGMIMLLRNWSADRAFAALRQVSQHTNAKLHDVAAVVVAAGTSAEPSDIDDETTRLVLAETRLSILGAGFGG</sequence>
<dbReference type="GO" id="GO:0003723">
    <property type="term" value="F:RNA binding"/>
    <property type="evidence" value="ECO:0007669"/>
    <property type="project" value="InterPro"/>
</dbReference>
<dbReference type="Proteomes" id="UP000580861">
    <property type="component" value="Unassembled WGS sequence"/>
</dbReference>